<comment type="caution">
    <text evidence="5">The sequence shown here is derived from an EMBL/GenBank/DDBJ whole genome shotgun (WGS) entry which is preliminary data.</text>
</comment>
<evidence type="ECO:0000256" key="3">
    <source>
        <dbReference type="ARBA" id="ARBA00048679"/>
    </source>
</evidence>
<evidence type="ECO:0000256" key="1">
    <source>
        <dbReference type="ARBA" id="ARBA00012513"/>
    </source>
</evidence>
<dbReference type="Gene3D" id="1.10.510.10">
    <property type="entry name" value="Transferase(Phosphotransferase) domain 1"/>
    <property type="match status" value="1"/>
</dbReference>
<evidence type="ECO:0000313" key="5">
    <source>
        <dbReference type="EMBL" id="KAK5998945.1"/>
    </source>
</evidence>
<dbReference type="InterPro" id="IPR008266">
    <property type="entry name" value="Tyr_kinase_AS"/>
</dbReference>
<dbReference type="SUPFAM" id="SSF56112">
    <property type="entry name" value="Protein kinase-like (PK-like)"/>
    <property type="match status" value="1"/>
</dbReference>
<dbReference type="InterPro" id="IPR040976">
    <property type="entry name" value="Pkinase_fungal"/>
</dbReference>
<protein>
    <recommendedName>
        <fullName evidence="1">non-specific serine/threonine protein kinase</fullName>
        <ecNumber evidence="1">2.7.11.1</ecNumber>
    </recommendedName>
</protein>
<comment type="catalytic activity">
    <reaction evidence="3">
        <text>L-seryl-[protein] + ATP = O-phospho-L-seryl-[protein] + ADP + H(+)</text>
        <dbReference type="Rhea" id="RHEA:17989"/>
        <dbReference type="Rhea" id="RHEA-COMP:9863"/>
        <dbReference type="Rhea" id="RHEA-COMP:11604"/>
        <dbReference type="ChEBI" id="CHEBI:15378"/>
        <dbReference type="ChEBI" id="CHEBI:29999"/>
        <dbReference type="ChEBI" id="CHEBI:30616"/>
        <dbReference type="ChEBI" id="CHEBI:83421"/>
        <dbReference type="ChEBI" id="CHEBI:456216"/>
        <dbReference type="EC" id="2.7.11.1"/>
    </reaction>
</comment>
<keyword evidence="6" id="KW-1185">Reference proteome</keyword>
<gene>
    <name evidence="5" type="ORF">PT974_01329</name>
</gene>
<comment type="catalytic activity">
    <reaction evidence="2">
        <text>L-threonyl-[protein] + ATP = O-phospho-L-threonyl-[protein] + ADP + H(+)</text>
        <dbReference type="Rhea" id="RHEA:46608"/>
        <dbReference type="Rhea" id="RHEA-COMP:11060"/>
        <dbReference type="Rhea" id="RHEA-COMP:11605"/>
        <dbReference type="ChEBI" id="CHEBI:15378"/>
        <dbReference type="ChEBI" id="CHEBI:30013"/>
        <dbReference type="ChEBI" id="CHEBI:30616"/>
        <dbReference type="ChEBI" id="CHEBI:61977"/>
        <dbReference type="ChEBI" id="CHEBI:456216"/>
        <dbReference type="EC" id="2.7.11.1"/>
    </reaction>
</comment>
<name>A0ABR0T4I3_9HYPO</name>
<dbReference type="PANTHER" id="PTHR38248">
    <property type="entry name" value="FUNK1 6"/>
    <property type="match status" value="1"/>
</dbReference>
<dbReference type="InterPro" id="IPR011009">
    <property type="entry name" value="Kinase-like_dom_sf"/>
</dbReference>
<dbReference type="Proteomes" id="UP001338125">
    <property type="component" value="Unassembled WGS sequence"/>
</dbReference>
<dbReference type="PANTHER" id="PTHR38248:SF2">
    <property type="entry name" value="FUNK1 11"/>
    <property type="match status" value="1"/>
</dbReference>
<feature type="domain" description="Fungal-type protein kinase" evidence="4">
    <location>
        <begin position="139"/>
        <end position="254"/>
    </location>
</feature>
<evidence type="ECO:0000256" key="2">
    <source>
        <dbReference type="ARBA" id="ARBA00047899"/>
    </source>
</evidence>
<accession>A0ABR0T4I3</accession>
<dbReference type="EC" id="2.7.11.1" evidence="1"/>
<reference evidence="5 6" key="1">
    <citation type="submission" date="2024-01" db="EMBL/GenBank/DDBJ databases">
        <title>Complete genome of Cladobotryum mycophilum ATHUM6906.</title>
        <authorList>
            <person name="Christinaki A.C."/>
            <person name="Myridakis A.I."/>
            <person name="Kouvelis V.N."/>
        </authorList>
    </citation>
    <scope>NUCLEOTIDE SEQUENCE [LARGE SCALE GENOMIC DNA]</scope>
    <source>
        <strain evidence="5 6">ATHUM6906</strain>
    </source>
</reference>
<proteinExistence type="predicted"/>
<dbReference type="EMBL" id="JAVFKD010000001">
    <property type="protein sequence ID" value="KAK5998945.1"/>
    <property type="molecule type" value="Genomic_DNA"/>
</dbReference>
<dbReference type="PROSITE" id="PS00109">
    <property type="entry name" value="PROTEIN_KINASE_TYR"/>
    <property type="match status" value="1"/>
</dbReference>
<dbReference type="Pfam" id="PF17667">
    <property type="entry name" value="Pkinase_fungal"/>
    <property type="match status" value="1"/>
</dbReference>
<evidence type="ECO:0000259" key="4">
    <source>
        <dbReference type="Pfam" id="PF17667"/>
    </source>
</evidence>
<sequence>MDSSTLKMIGANPIGNELDHFRGLLRKYTNSGSNSNSETIPSAVDAVSQLPTKDLRSLAFLLFSQLQNLPAADQLPSSTGRRNLRDDLQLLVVFASSSGFNSGRAVPLLKAVVAEEQNDAEIWRLTSTLAIASTPPASLIISSFPQTPWRYNTRALLAALEGCIEGHESLHKAGLLHRDISINNLMINEDEHNPSWSSFLIDLDLSIKEARDKPSGAKGKTGTRAFMATGALLGEEHSFMHDLESFFWVLFWICVHYGAQGRNVGITRYDRWNYEDEEDLAVSKLGTIGSDDFFLRIVRRDFTPYYQPLIPHLNRLRRQVFPNGAKWVSPDPALYGTMKHILGEARNDPDVVSM</sequence>
<organism evidence="5 6">
    <name type="scientific">Cladobotryum mycophilum</name>
    <dbReference type="NCBI Taxonomy" id="491253"/>
    <lineage>
        <taxon>Eukaryota</taxon>
        <taxon>Fungi</taxon>
        <taxon>Dikarya</taxon>
        <taxon>Ascomycota</taxon>
        <taxon>Pezizomycotina</taxon>
        <taxon>Sordariomycetes</taxon>
        <taxon>Hypocreomycetidae</taxon>
        <taxon>Hypocreales</taxon>
        <taxon>Hypocreaceae</taxon>
        <taxon>Cladobotryum</taxon>
    </lineage>
</organism>
<evidence type="ECO:0000313" key="6">
    <source>
        <dbReference type="Proteomes" id="UP001338125"/>
    </source>
</evidence>